<evidence type="ECO:0000313" key="9">
    <source>
        <dbReference type="Proteomes" id="UP000002941"/>
    </source>
</evidence>
<name>J0MYP4_9ACTO</name>
<dbReference type="OrthoDB" id="5244465at2"/>
<dbReference type="GO" id="GO:0006282">
    <property type="term" value="P:regulation of DNA repair"/>
    <property type="evidence" value="ECO:0007669"/>
    <property type="project" value="UniProtKB-UniRule"/>
</dbReference>
<comment type="subcellular location">
    <subcellularLocation>
        <location evidence="1 5">Cytoplasm</location>
    </subcellularLocation>
</comment>
<comment type="function">
    <text evidence="5">Modulates RecA activity.</text>
</comment>
<comment type="similarity">
    <text evidence="2 5">Belongs to the RecX family.</text>
</comment>
<dbReference type="Pfam" id="PF21981">
    <property type="entry name" value="RecX_HTH3"/>
    <property type="match status" value="1"/>
</dbReference>
<accession>J0MYP4</accession>
<dbReference type="GO" id="GO:0005737">
    <property type="term" value="C:cytoplasm"/>
    <property type="evidence" value="ECO:0007669"/>
    <property type="project" value="UniProtKB-SubCell"/>
</dbReference>
<dbReference type="PANTHER" id="PTHR33602:SF1">
    <property type="entry name" value="REGULATORY PROTEIN RECX FAMILY PROTEIN"/>
    <property type="match status" value="1"/>
</dbReference>
<evidence type="ECO:0000256" key="4">
    <source>
        <dbReference type="ARBA" id="ARBA00022490"/>
    </source>
</evidence>
<dbReference type="InterPro" id="IPR053924">
    <property type="entry name" value="RecX_HTH_2nd"/>
</dbReference>
<dbReference type="Proteomes" id="UP000002941">
    <property type="component" value="Unassembled WGS sequence"/>
</dbReference>
<dbReference type="PANTHER" id="PTHR33602">
    <property type="entry name" value="REGULATORY PROTEIN RECX FAMILY PROTEIN"/>
    <property type="match status" value="1"/>
</dbReference>
<proteinExistence type="inferred from homology"/>
<keyword evidence="4 5" id="KW-0963">Cytoplasm</keyword>
<reference evidence="8 9" key="1">
    <citation type="submission" date="2012-05" db="EMBL/GenBank/DDBJ databases">
        <authorList>
            <person name="Harkins D.M."/>
            <person name="Madupu R."/>
            <person name="Durkin A.S."/>
            <person name="Torralba M."/>
            <person name="Methe B."/>
            <person name="Sutton G.G."/>
            <person name="Nelson K.E."/>
        </authorList>
    </citation>
    <scope>NUCLEOTIDE SEQUENCE [LARGE SCALE GENOMIC DNA]</scope>
    <source>
        <strain evidence="8 9">F0489</strain>
    </source>
</reference>
<dbReference type="HAMAP" id="MF_01114">
    <property type="entry name" value="RecX"/>
    <property type="match status" value="1"/>
</dbReference>
<dbReference type="InterPro" id="IPR003783">
    <property type="entry name" value="Regulatory_RecX"/>
</dbReference>
<comment type="caution">
    <text evidence="8">The sequence shown here is derived from an EMBL/GenBank/DDBJ whole genome shotgun (WGS) entry which is preliminary data.</text>
</comment>
<dbReference type="RefSeq" id="WP_008732787.1">
    <property type="nucleotide sequence ID" value="NZ_AKFT01000177.1"/>
</dbReference>
<dbReference type="Pfam" id="PF02631">
    <property type="entry name" value="RecX_HTH2"/>
    <property type="match status" value="1"/>
</dbReference>
<evidence type="ECO:0000259" key="7">
    <source>
        <dbReference type="Pfam" id="PF21981"/>
    </source>
</evidence>
<evidence type="ECO:0000313" key="8">
    <source>
        <dbReference type="EMBL" id="EJF39539.1"/>
    </source>
</evidence>
<dbReference type="InterPro" id="IPR036388">
    <property type="entry name" value="WH-like_DNA-bd_sf"/>
</dbReference>
<gene>
    <name evidence="5 8" type="primary">recX</name>
    <name evidence="8" type="ORF">HMPREF1318_0033</name>
</gene>
<sequence>MPWLTADKHQEEVEAARDIVLRRLGRSSAPRAALAELLERKEVAPHVAEEVLDRLESAGVVDDAAYAATLARTRFAEKGAARKAIAEELRRKGLGEEHIRSALGQIGFDDEADAALALARKKLAATRGLDPLVRRRRALAMLGRKGYSHEVAMRAIEQALAGPD</sequence>
<dbReference type="PATRIC" id="fig|1125718.3.peg.2201"/>
<evidence type="ECO:0000256" key="3">
    <source>
        <dbReference type="ARBA" id="ARBA00018111"/>
    </source>
</evidence>
<feature type="domain" description="RecX second three-helical" evidence="6">
    <location>
        <begin position="62"/>
        <end position="103"/>
    </location>
</feature>
<evidence type="ECO:0000256" key="1">
    <source>
        <dbReference type="ARBA" id="ARBA00004496"/>
    </source>
</evidence>
<evidence type="ECO:0000259" key="6">
    <source>
        <dbReference type="Pfam" id="PF02631"/>
    </source>
</evidence>
<evidence type="ECO:0000256" key="5">
    <source>
        <dbReference type="HAMAP-Rule" id="MF_01114"/>
    </source>
</evidence>
<evidence type="ECO:0000256" key="2">
    <source>
        <dbReference type="ARBA" id="ARBA00009695"/>
    </source>
</evidence>
<protein>
    <recommendedName>
        <fullName evidence="3 5">Regulatory protein RecX</fullName>
    </recommendedName>
</protein>
<keyword evidence="9" id="KW-1185">Reference proteome</keyword>
<dbReference type="EMBL" id="AKFT01000177">
    <property type="protein sequence ID" value="EJF39539.1"/>
    <property type="molecule type" value="Genomic_DNA"/>
</dbReference>
<dbReference type="Gene3D" id="1.10.10.10">
    <property type="entry name" value="Winged helix-like DNA-binding domain superfamily/Winged helix DNA-binding domain"/>
    <property type="match status" value="2"/>
</dbReference>
<feature type="domain" description="RecX third three-helical" evidence="7">
    <location>
        <begin position="109"/>
        <end position="156"/>
    </location>
</feature>
<organism evidence="8 9">
    <name type="scientific">Actinomyces massiliensis F0489</name>
    <dbReference type="NCBI Taxonomy" id="1125718"/>
    <lineage>
        <taxon>Bacteria</taxon>
        <taxon>Bacillati</taxon>
        <taxon>Actinomycetota</taxon>
        <taxon>Actinomycetes</taxon>
        <taxon>Actinomycetales</taxon>
        <taxon>Actinomycetaceae</taxon>
        <taxon>Actinomyces</taxon>
    </lineage>
</organism>
<dbReference type="InterPro" id="IPR053925">
    <property type="entry name" value="RecX_HTH_3rd"/>
</dbReference>
<dbReference type="eggNOG" id="COG2137">
    <property type="taxonomic scope" value="Bacteria"/>
</dbReference>
<dbReference type="AlphaFoldDB" id="J0MYP4"/>